<accession>A0A934URL9</accession>
<dbReference type="AlphaFoldDB" id="A0A934URL9"/>
<dbReference type="Proteomes" id="UP000617041">
    <property type="component" value="Unassembled WGS sequence"/>
</dbReference>
<name>A0A934URL9_9BURK</name>
<dbReference type="SUPFAM" id="SSF53474">
    <property type="entry name" value="alpha/beta-Hydrolases"/>
    <property type="match status" value="1"/>
</dbReference>
<proteinExistence type="predicted"/>
<evidence type="ECO:0000313" key="2">
    <source>
        <dbReference type="EMBL" id="MBK0392828.1"/>
    </source>
</evidence>
<feature type="domain" description="Serine aminopeptidase S33" evidence="1">
    <location>
        <begin position="45"/>
        <end position="171"/>
    </location>
</feature>
<keyword evidence="2" id="KW-0378">Hydrolase</keyword>
<evidence type="ECO:0000313" key="3">
    <source>
        <dbReference type="Proteomes" id="UP000617041"/>
    </source>
</evidence>
<protein>
    <submittedName>
        <fullName evidence="2">Alpha/beta hydrolase</fullName>
    </submittedName>
</protein>
<dbReference type="Pfam" id="PF12146">
    <property type="entry name" value="Hydrolase_4"/>
    <property type="match status" value="1"/>
</dbReference>
<organism evidence="2 3">
    <name type="scientific">Ramlibacter algicola</name>
    <dbReference type="NCBI Taxonomy" id="2795217"/>
    <lineage>
        <taxon>Bacteria</taxon>
        <taxon>Pseudomonadati</taxon>
        <taxon>Pseudomonadota</taxon>
        <taxon>Betaproteobacteria</taxon>
        <taxon>Burkholderiales</taxon>
        <taxon>Comamonadaceae</taxon>
        <taxon>Ramlibacter</taxon>
    </lineage>
</organism>
<sequence length="246" mass="26751">MPTTATAFRAPPLMLLAAEPLRAVFDFCASRFCATATPVGDGHPVVVFPGLGGAPFTTSHLRKYLADSGFAAHCWGRGVNTGPDGELETWLDGLESDLRRHHDHAGRKVSLVGWSLGGIYARELAKRAPDAVRQVITLGTPFAAMRGSTHAEGVFRLLNGGKTQLTPRLEARLRQCPPVPTTAVYSRSDGVVCWRSCIEKRTRQSESIEVGASHLGLVTHPEVLRVLVDRLAQPEGQWKPMRRGRA</sequence>
<gene>
    <name evidence="2" type="ORF">I8E28_09505</name>
</gene>
<keyword evidence="3" id="KW-1185">Reference proteome</keyword>
<dbReference type="GO" id="GO:0016787">
    <property type="term" value="F:hydrolase activity"/>
    <property type="evidence" value="ECO:0007669"/>
    <property type="project" value="UniProtKB-KW"/>
</dbReference>
<reference evidence="2" key="1">
    <citation type="submission" date="2020-12" db="EMBL/GenBank/DDBJ databases">
        <title>Ramlibacter sp. nov., isolated from a freshwater alga, Cryptomonas.</title>
        <authorList>
            <person name="Kim H.M."/>
            <person name="Jeon C.O."/>
        </authorList>
    </citation>
    <scope>NUCLEOTIDE SEQUENCE</scope>
    <source>
        <strain evidence="2">CrO1</strain>
    </source>
</reference>
<dbReference type="InterPro" id="IPR029058">
    <property type="entry name" value="AB_hydrolase_fold"/>
</dbReference>
<comment type="caution">
    <text evidence="2">The sequence shown here is derived from an EMBL/GenBank/DDBJ whole genome shotgun (WGS) entry which is preliminary data.</text>
</comment>
<dbReference type="RefSeq" id="WP_200787738.1">
    <property type="nucleotide sequence ID" value="NZ_JAEDAO010000001.1"/>
</dbReference>
<dbReference type="InterPro" id="IPR022742">
    <property type="entry name" value="Hydrolase_4"/>
</dbReference>
<dbReference type="EMBL" id="JAEDAO010000001">
    <property type="protein sequence ID" value="MBK0392828.1"/>
    <property type="molecule type" value="Genomic_DNA"/>
</dbReference>
<evidence type="ECO:0000259" key="1">
    <source>
        <dbReference type="Pfam" id="PF12146"/>
    </source>
</evidence>
<dbReference type="Gene3D" id="3.40.50.1820">
    <property type="entry name" value="alpha/beta hydrolase"/>
    <property type="match status" value="1"/>
</dbReference>